<dbReference type="Gene3D" id="3.40.720.10">
    <property type="entry name" value="Alkaline Phosphatase, subunit A"/>
    <property type="match status" value="1"/>
</dbReference>
<evidence type="ECO:0000256" key="1">
    <source>
        <dbReference type="SAM" id="Phobius"/>
    </source>
</evidence>
<keyword evidence="3" id="KW-0378">Hydrolase</keyword>
<dbReference type="GO" id="GO:0016787">
    <property type="term" value="F:hydrolase activity"/>
    <property type="evidence" value="ECO:0007669"/>
    <property type="project" value="UniProtKB-KW"/>
</dbReference>
<feature type="transmembrane region" description="Helical" evidence="1">
    <location>
        <begin position="56"/>
        <end position="77"/>
    </location>
</feature>
<feature type="transmembrane region" description="Helical" evidence="1">
    <location>
        <begin position="31"/>
        <end position="50"/>
    </location>
</feature>
<name>A0AA45KGU4_9LACT</name>
<reference evidence="3 4" key="1">
    <citation type="submission" date="2021-02" db="EMBL/GenBank/DDBJ databases">
        <title>Complete genome sequence of Lactococcus lactis strain K_LL004.</title>
        <authorList>
            <person name="Kim H.B."/>
        </authorList>
    </citation>
    <scope>NUCLEOTIDE SEQUENCE [LARGE SCALE GENOMIC DNA]</scope>
    <source>
        <strain evidence="3 4">K_LL004</strain>
    </source>
</reference>
<gene>
    <name evidence="3" type="ORF">JW886_02320</name>
</gene>
<dbReference type="Pfam" id="PF00884">
    <property type="entry name" value="Sulfatase"/>
    <property type="match status" value="1"/>
</dbReference>
<keyword evidence="4" id="KW-1185">Reference proteome</keyword>
<dbReference type="SUPFAM" id="SSF53649">
    <property type="entry name" value="Alkaline phosphatase-like"/>
    <property type="match status" value="1"/>
</dbReference>
<dbReference type="AlphaFoldDB" id="A0AA45KGU4"/>
<dbReference type="RefSeq" id="WP_205872210.1">
    <property type="nucleotide sequence ID" value="NZ_CP070872.1"/>
</dbReference>
<accession>A0AA45KGU4</accession>
<dbReference type="EMBL" id="CP070872">
    <property type="protein sequence ID" value="QSE77117.1"/>
    <property type="molecule type" value="Genomic_DNA"/>
</dbReference>
<keyword evidence="1" id="KW-0472">Membrane</keyword>
<dbReference type="InterPro" id="IPR017850">
    <property type="entry name" value="Alkaline_phosphatase_core_sf"/>
</dbReference>
<sequence length="605" mass="69290">MFLVLVILAMVLEIFYLLGFYKKYHLPRLRYINEGIMIFVFSICYVQFAFEHTFRLSSAIFILVTILLLTSLSFALIGIFEYQFGMLIFTLVNALTYIGSSIKMNTTGVPVMWMDFHSGLFWDVVWNMYLKQDYPYVIMVVIVLAGILYLLYKRSAFVLNFQVRLRRTLLGVIGFSVILLLLGKVFINKVHSTTFNEQGSLVYFISSKKVDAMSSSGISGQYSKTKMEEIIQKYQKEFAVKKTSDNDNETVITILSESLADPESFSGVKWKEDPMPNFRKLQTESGGHMQSTMFGGGTTNVEFSVLTGFSYTFFNQQINAFDYLSQNPSRTQSIAQYKEESIAVHTHLKSGYHRSTVLPNLGFSKFIGREDIIKSENSNKNVYYTEGYLSDYTLFSQILDEIEGTSQTNLLVHGLSMQNHYPYTVEAKGSLASKDILIEGAHLNDEQKQLALYARGVKKTDEALGMLIENLEKMDRNVTVIMYGDHYPALNGSVYEKYPIKDANNKLINDHSTPYFVWKNHNRKSENVTDSVTPEGLSVLAMEEGNSELPIFYQFVKKVENSVDIKNYADTKKLTKQQQEMVKDYELIQYDMLVGNQYSKVLFKK</sequence>
<feature type="transmembrane region" description="Helical" evidence="1">
    <location>
        <begin position="168"/>
        <end position="187"/>
    </location>
</feature>
<keyword evidence="1" id="KW-1133">Transmembrane helix</keyword>
<organism evidence="3 4">
    <name type="scientific">Lactococcus taiwanensis</name>
    <dbReference type="NCBI Taxonomy" id="1151742"/>
    <lineage>
        <taxon>Bacteria</taxon>
        <taxon>Bacillati</taxon>
        <taxon>Bacillota</taxon>
        <taxon>Bacilli</taxon>
        <taxon>Lactobacillales</taxon>
        <taxon>Streptococcaceae</taxon>
        <taxon>Lactococcus</taxon>
    </lineage>
</organism>
<proteinExistence type="predicted"/>
<feature type="transmembrane region" description="Helical" evidence="1">
    <location>
        <begin position="134"/>
        <end position="152"/>
    </location>
</feature>
<evidence type="ECO:0000259" key="2">
    <source>
        <dbReference type="Pfam" id="PF00884"/>
    </source>
</evidence>
<dbReference type="KEGG" id="lti:JW886_02320"/>
<feature type="domain" description="Sulfatase N-terminal" evidence="2">
    <location>
        <begin position="250"/>
        <end position="525"/>
    </location>
</feature>
<evidence type="ECO:0000313" key="3">
    <source>
        <dbReference type="EMBL" id="QSE77117.1"/>
    </source>
</evidence>
<dbReference type="CDD" id="cd16015">
    <property type="entry name" value="LTA_synthase"/>
    <property type="match status" value="1"/>
</dbReference>
<dbReference type="InterPro" id="IPR000917">
    <property type="entry name" value="Sulfatase_N"/>
</dbReference>
<feature type="transmembrane region" description="Helical" evidence="1">
    <location>
        <begin position="6"/>
        <end position="24"/>
    </location>
</feature>
<keyword evidence="1" id="KW-0812">Transmembrane</keyword>
<protein>
    <submittedName>
        <fullName evidence="3">Sulfatase-like hydrolase/transferase</fullName>
    </submittedName>
</protein>
<dbReference type="Proteomes" id="UP000663608">
    <property type="component" value="Chromosome"/>
</dbReference>
<evidence type="ECO:0000313" key="4">
    <source>
        <dbReference type="Proteomes" id="UP000663608"/>
    </source>
</evidence>